<dbReference type="GO" id="GO:0008270">
    <property type="term" value="F:zinc ion binding"/>
    <property type="evidence" value="ECO:0007669"/>
    <property type="project" value="UniProtKB-KW"/>
</dbReference>
<keyword evidence="1" id="KW-0862">Zinc</keyword>
<proteinExistence type="predicted"/>
<feature type="region of interest" description="Disordered" evidence="2">
    <location>
        <begin position="424"/>
        <end position="443"/>
    </location>
</feature>
<feature type="domain" description="C2H2-type" evidence="3">
    <location>
        <begin position="319"/>
        <end position="343"/>
    </location>
</feature>
<dbReference type="GO" id="GO:0003700">
    <property type="term" value="F:DNA-binding transcription factor activity"/>
    <property type="evidence" value="ECO:0007669"/>
    <property type="project" value="InterPro"/>
</dbReference>
<dbReference type="EMBL" id="CP023326">
    <property type="protein sequence ID" value="ATY65589.1"/>
    <property type="molecule type" value="Genomic_DNA"/>
</dbReference>
<accession>A0A2H4SR60</accession>
<dbReference type="PROSITE" id="PS00028">
    <property type="entry name" value="ZINC_FINGER_C2H2_1"/>
    <property type="match status" value="1"/>
</dbReference>
<dbReference type="Proteomes" id="UP000323067">
    <property type="component" value="Chromosome iii"/>
</dbReference>
<evidence type="ECO:0000256" key="1">
    <source>
        <dbReference type="PROSITE-ProRule" id="PRU00042"/>
    </source>
</evidence>
<organism evidence="4 5">
    <name type="scientific">Cordyceps militaris</name>
    <name type="common">Caterpillar fungus</name>
    <name type="synonym">Clavaria militaris</name>
    <dbReference type="NCBI Taxonomy" id="73501"/>
    <lineage>
        <taxon>Eukaryota</taxon>
        <taxon>Fungi</taxon>
        <taxon>Dikarya</taxon>
        <taxon>Ascomycota</taxon>
        <taxon>Pezizomycotina</taxon>
        <taxon>Sordariomycetes</taxon>
        <taxon>Hypocreomycetidae</taxon>
        <taxon>Hypocreales</taxon>
        <taxon>Cordycipitaceae</taxon>
        <taxon>Cordyceps</taxon>
    </lineage>
</organism>
<feature type="region of interest" description="Disordered" evidence="2">
    <location>
        <begin position="236"/>
        <end position="307"/>
    </location>
</feature>
<evidence type="ECO:0000313" key="4">
    <source>
        <dbReference type="EMBL" id="ATY65589.1"/>
    </source>
</evidence>
<protein>
    <submittedName>
        <fullName evidence="4">Zinc C2H2</fullName>
    </submittedName>
</protein>
<gene>
    <name evidence="4" type="ORF">A9K55_001324</name>
</gene>
<feature type="region of interest" description="Disordered" evidence="2">
    <location>
        <begin position="540"/>
        <end position="589"/>
    </location>
</feature>
<evidence type="ECO:0000256" key="2">
    <source>
        <dbReference type="SAM" id="MobiDB-lite"/>
    </source>
</evidence>
<dbReference type="InterPro" id="IPR013087">
    <property type="entry name" value="Znf_C2H2_type"/>
</dbReference>
<dbReference type="VEuPathDB" id="FungiDB:CCM_08389"/>
<dbReference type="AlphaFoldDB" id="A0A2H4SR60"/>
<dbReference type="PANTHER" id="PTHR23225">
    <property type="entry name" value="ZINC FINGER PROTEIN"/>
    <property type="match status" value="1"/>
</dbReference>
<dbReference type="OrthoDB" id="5388486at2759"/>
<dbReference type="Gene3D" id="3.30.160.60">
    <property type="entry name" value="Classic Zinc Finger"/>
    <property type="match status" value="1"/>
</dbReference>
<keyword evidence="1" id="KW-0863">Zinc-finger</keyword>
<sequence>MLAQNPPNNLQFTLPAVNQLLTFDDLRSLSPAHLEESAQFASDASSCHSTMPHAFVYNTPETSHFDAVTYDSKNTTLQGSVAYSLPLSSPTQSLLSHSIESDFPMESSHGPSTPEEWSAMLSDTDRSYQQTQHQHQHPWNGGVAPYYDGYAAPDMSCSSIQASQMAHLGAGFENQPNMHPSDDLLTTTTSSAYPAFVSMAPLPYGRDLSHSGSNSSVPRGFSQHSDAFSGLLVPSIDSDARHSSPSSFSTGDDATTNTRASSVSVPRKRQSREMKRQQRRPSPVSVGRASHTILPYPTPSSATPTTLPSMRTLAENATPECMECKQTFRDVPTLQKHVKSEHTRPLLCVFHYAGCTSRFPTKNEWKRHVASQHLALRYWICIEGTCGQTRGPSTRSRARNLPAFGSIFNRKDLYTQHIRRMHTGASEGGSPVLGSSKKSVPSEVEDRVRALQANAARTRCVLPHFMRCPAPNCPSEFHGPNAWDDRMEHVACHLERAAAGEEAPVFFGGPGDETLTKWAAADGVNVTRQTADGTWTLCNPLRGEGGGNSRGGRSRASVSSAATRRASMARHTADEEDAEGEDCTSWSRS</sequence>
<name>A0A2H4SR60_CORMI</name>
<feature type="compositionally biased region" description="Polar residues" evidence="2">
    <location>
        <begin position="243"/>
        <end position="264"/>
    </location>
</feature>
<reference evidence="4 5" key="1">
    <citation type="journal article" date="2017" name="BMC Genomics">
        <title>Chromosome level assembly and secondary metabolite potential of the parasitic fungus Cordyceps militaris.</title>
        <authorList>
            <person name="Kramer G.J."/>
            <person name="Nodwell J.R."/>
        </authorList>
    </citation>
    <scope>NUCLEOTIDE SEQUENCE [LARGE SCALE GENOMIC DNA]</scope>
    <source>
        <strain evidence="4 5">ATCC 34164</strain>
    </source>
</reference>
<dbReference type="PROSITE" id="PS50157">
    <property type="entry name" value="ZINC_FINGER_C2H2_2"/>
    <property type="match status" value="1"/>
</dbReference>
<dbReference type="VEuPathDB" id="FungiDB:A9K55_001324"/>
<evidence type="ECO:0000259" key="3">
    <source>
        <dbReference type="PROSITE" id="PS50157"/>
    </source>
</evidence>
<feature type="compositionally biased region" description="Low complexity" evidence="2">
    <location>
        <begin position="554"/>
        <end position="570"/>
    </location>
</feature>
<dbReference type="SMART" id="SM00355">
    <property type="entry name" value="ZnF_C2H2"/>
    <property type="match status" value="3"/>
</dbReference>
<dbReference type="InterPro" id="IPR039970">
    <property type="entry name" value="TF_Grauzone"/>
</dbReference>
<evidence type="ECO:0000313" key="5">
    <source>
        <dbReference type="Proteomes" id="UP000323067"/>
    </source>
</evidence>
<dbReference type="PANTHER" id="PTHR23225:SF2">
    <property type="entry name" value="AT09679P-RELATED"/>
    <property type="match status" value="1"/>
</dbReference>
<keyword evidence="1" id="KW-0479">Metal-binding</keyword>